<keyword evidence="6" id="KW-0964">Secreted</keyword>
<keyword evidence="7" id="KW-0324">Glycolysis</keyword>
<dbReference type="EMBL" id="CP036274">
    <property type="protein sequence ID" value="QDU26216.1"/>
    <property type="molecule type" value="Genomic_DNA"/>
</dbReference>
<dbReference type="Pfam" id="PF00582">
    <property type="entry name" value="Usp"/>
    <property type="match status" value="1"/>
</dbReference>
<dbReference type="Proteomes" id="UP000315017">
    <property type="component" value="Chromosome"/>
</dbReference>
<comment type="similarity">
    <text evidence="2">Belongs to the universal stress protein A family.</text>
</comment>
<evidence type="ECO:0000256" key="6">
    <source>
        <dbReference type="ARBA" id="ARBA00022525"/>
    </source>
</evidence>
<feature type="domain" description="Enolase C-terminal TIM barrel" evidence="9">
    <location>
        <begin position="1"/>
        <end position="110"/>
    </location>
</feature>
<dbReference type="SUPFAM" id="SSF51604">
    <property type="entry name" value="Enolase C-terminal domain-like"/>
    <property type="match status" value="1"/>
</dbReference>
<dbReference type="KEGG" id="aagg:ETAA8_12910"/>
<evidence type="ECO:0000259" key="9">
    <source>
        <dbReference type="SMART" id="SM01192"/>
    </source>
</evidence>
<dbReference type="Gene3D" id="3.40.50.620">
    <property type="entry name" value="HUPs"/>
    <property type="match status" value="1"/>
</dbReference>
<comment type="similarity">
    <text evidence="3">Belongs to the enolase family.</text>
</comment>
<dbReference type="InterPro" id="IPR006015">
    <property type="entry name" value="Universal_stress_UspA"/>
</dbReference>
<dbReference type="Pfam" id="PF00113">
    <property type="entry name" value="Enolase_C"/>
    <property type="match status" value="1"/>
</dbReference>
<accession>A0A517Y7J8</accession>
<protein>
    <recommendedName>
        <fullName evidence="5">Enolase</fullName>
        <ecNumber evidence="4">4.2.1.11</ecNumber>
    </recommendedName>
</protein>
<dbReference type="SMART" id="SM01192">
    <property type="entry name" value="Enolase_C"/>
    <property type="match status" value="1"/>
</dbReference>
<evidence type="ECO:0000256" key="4">
    <source>
        <dbReference type="ARBA" id="ARBA00012058"/>
    </source>
</evidence>
<dbReference type="Gene3D" id="3.20.20.120">
    <property type="entry name" value="Enolase-like C-terminal domain"/>
    <property type="match status" value="1"/>
</dbReference>
<dbReference type="InterPro" id="IPR014729">
    <property type="entry name" value="Rossmann-like_a/b/a_fold"/>
</dbReference>
<dbReference type="GO" id="GO:0006096">
    <property type="term" value="P:glycolytic process"/>
    <property type="evidence" value="ECO:0007669"/>
    <property type="project" value="UniProtKB-UniPathway"/>
</dbReference>
<dbReference type="CDD" id="cd00293">
    <property type="entry name" value="USP-like"/>
    <property type="match status" value="1"/>
</dbReference>
<dbReference type="OrthoDB" id="9788959at2"/>
<dbReference type="InterPro" id="IPR006016">
    <property type="entry name" value="UspA"/>
</dbReference>
<name>A0A517Y7J8_9BACT</name>
<sequence length="326" mass="36246">MKSNVEAVEVILEAITKAGHKPGDDISICLDPATSEMWDDGKYLFFKSDKTKKTSDEMVALWSSWVTASTASEPQVGHIFVANAEVQQRAGLHIACDIARRYVRKDVKRSFNSFYRFRLTCHDLHIILQGNIICTHPSADLTKWHCFCECSRQVSFGNVGSSLANDSQEVCMKTKILFPVDFSAGSEHALKLAESLARDHGAELVLLHVEEPPMAYGGGEFYYGLEQPHREHLQALLDEIKVNNSNIVVQRHLLVGLPAAAIVNFALKHDIDYIVMPTHGRTGLYRLLMGSVAEEVVRKAPCPVITVKCHSVKLPKAAFIKEPAHV</sequence>
<dbReference type="InterPro" id="IPR036849">
    <property type="entry name" value="Enolase-like_C_sf"/>
</dbReference>
<dbReference type="SUPFAM" id="SSF52402">
    <property type="entry name" value="Adenine nucleotide alpha hydrolases-like"/>
    <property type="match status" value="1"/>
</dbReference>
<dbReference type="GO" id="GO:0004634">
    <property type="term" value="F:phosphopyruvate hydratase activity"/>
    <property type="evidence" value="ECO:0007669"/>
    <property type="project" value="UniProtKB-EC"/>
</dbReference>
<keyword evidence="8 10" id="KW-0456">Lyase</keyword>
<evidence type="ECO:0000256" key="1">
    <source>
        <dbReference type="ARBA" id="ARBA00005031"/>
    </source>
</evidence>
<evidence type="ECO:0000256" key="2">
    <source>
        <dbReference type="ARBA" id="ARBA00008791"/>
    </source>
</evidence>
<reference evidence="10 11" key="1">
    <citation type="submission" date="2019-02" db="EMBL/GenBank/DDBJ databases">
        <title>Deep-cultivation of Planctomycetes and their phenomic and genomic characterization uncovers novel biology.</title>
        <authorList>
            <person name="Wiegand S."/>
            <person name="Jogler M."/>
            <person name="Boedeker C."/>
            <person name="Pinto D."/>
            <person name="Vollmers J."/>
            <person name="Rivas-Marin E."/>
            <person name="Kohn T."/>
            <person name="Peeters S.H."/>
            <person name="Heuer A."/>
            <person name="Rast P."/>
            <person name="Oberbeckmann S."/>
            <person name="Bunk B."/>
            <person name="Jeske O."/>
            <person name="Meyerdierks A."/>
            <person name="Storesund J.E."/>
            <person name="Kallscheuer N."/>
            <person name="Luecker S."/>
            <person name="Lage O.M."/>
            <person name="Pohl T."/>
            <person name="Merkel B.J."/>
            <person name="Hornburger P."/>
            <person name="Mueller R.-W."/>
            <person name="Bruemmer F."/>
            <person name="Labrenz M."/>
            <person name="Spormann A.M."/>
            <person name="Op den Camp H."/>
            <person name="Overmann J."/>
            <person name="Amann R."/>
            <person name="Jetten M.S.M."/>
            <person name="Mascher T."/>
            <person name="Medema M.H."/>
            <person name="Devos D.P."/>
            <person name="Kaster A.-K."/>
            <person name="Ovreas L."/>
            <person name="Rohde M."/>
            <person name="Galperin M.Y."/>
            <person name="Jogler C."/>
        </authorList>
    </citation>
    <scope>NUCLEOTIDE SEQUENCE [LARGE SCALE GENOMIC DNA]</scope>
    <source>
        <strain evidence="10 11">ETA_A8</strain>
    </source>
</reference>
<comment type="pathway">
    <text evidence="1">Carbohydrate degradation; glycolysis; pyruvate from D-glyceraldehyde 3-phosphate: step 4/5.</text>
</comment>
<dbReference type="UniPathway" id="UPA00109">
    <property type="reaction ID" value="UER00187"/>
</dbReference>
<dbReference type="PANTHER" id="PTHR46268">
    <property type="entry name" value="STRESS RESPONSE PROTEIN NHAX"/>
    <property type="match status" value="1"/>
</dbReference>
<gene>
    <name evidence="10" type="primary">eno_1</name>
    <name evidence="10" type="ORF">ETAA8_12910</name>
</gene>
<evidence type="ECO:0000256" key="8">
    <source>
        <dbReference type="ARBA" id="ARBA00023239"/>
    </source>
</evidence>
<organism evidence="10 11">
    <name type="scientific">Anatilimnocola aggregata</name>
    <dbReference type="NCBI Taxonomy" id="2528021"/>
    <lineage>
        <taxon>Bacteria</taxon>
        <taxon>Pseudomonadati</taxon>
        <taxon>Planctomycetota</taxon>
        <taxon>Planctomycetia</taxon>
        <taxon>Pirellulales</taxon>
        <taxon>Pirellulaceae</taxon>
        <taxon>Anatilimnocola</taxon>
    </lineage>
</organism>
<evidence type="ECO:0000256" key="3">
    <source>
        <dbReference type="ARBA" id="ARBA00009604"/>
    </source>
</evidence>
<evidence type="ECO:0000256" key="7">
    <source>
        <dbReference type="ARBA" id="ARBA00023152"/>
    </source>
</evidence>
<dbReference type="PANTHER" id="PTHR46268:SF6">
    <property type="entry name" value="UNIVERSAL STRESS PROTEIN UP12"/>
    <property type="match status" value="1"/>
</dbReference>
<evidence type="ECO:0000256" key="5">
    <source>
        <dbReference type="ARBA" id="ARBA00017068"/>
    </source>
</evidence>
<dbReference type="InterPro" id="IPR020810">
    <property type="entry name" value="Enolase_C"/>
</dbReference>
<evidence type="ECO:0000313" key="10">
    <source>
        <dbReference type="EMBL" id="QDU26216.1"/>
    </source>
</evidence>
<dbReference type="EC" id="4.2.1.11" evidence="4"/>
<keyword evidence="11" id="KW-1185">Reference proteome</keyword>
<dbReference type="PRINTS" id="PR01438">
    <property type="entry name" value="UNVRSLSTRESS"/>
</dbReference>
<dbReference type="AlphaFoldDB" id="A0A517Y7J8"/>
<proteinExistence type="inferred from homology"/>
<evidence type="ECO:0000313" key="11">
    <source>
        <dbReference type="Proteomes" id="UP000315017"/>
    </source>
</evidence>